<evidence type="ECO:0000313" key="1">
    <source>
        <dbReference type="EMBL" id="SDF15827.1"/>
    </source>
</evidence>
<keyword evidence="2" id="KW-1185">Reference proteome</keyword>
<dbReference type="OrthoDB" id="238985at2157"/>
<reference evidence="2" key="1">
    <citation type="submission" date="2016-10" db="EMBL/GenBank/DDBJ databases">
        <authorList>
            <person name="Varghese N."/>
            <person name="Submissions S."/>
        </authorList>
    </citation>
    <scope>NUCLEOTIDE SEQUENCE [LARGE SCALE GENOMIC DNA]</scope>
    <source>
        <strain evidence="2">IBRC-M 10760</strain>
    </source>
</reference>
<proteinExistence type="predicted"/>
<dbReference type="Proteomes" id="UP000199076">
    <property type="component" value="Unassembled WGS sequence"/>
</dbReference>
<evidence type="ECO:0000313" key="2">
    <source>
        <dbReference type="Proteomes" id="UP000199076"/>
    </source>
</evidence>
<name>A0A1G7IT29_9EURY</name>
<organism evidence="1 2">
    <name type="scientific">Halorientalis regularis</name>
    <dbReference type="NCBI Taxonomy" id="660518"/>
    <lineage>
        <taxon>Archaea</taxon>
        <taxon>Methanobacteriati</taxon>
        <taxon>Methanobacteriota</taxon>
        <taxon>Stenosarchaea group</taxon>
        <taxon>Halobacteria</taxon>
        <taxon>Halobacteriales</taxon>
        <taxon>Haloarculaceae</taxon>
        <taxon>Halorientalis</taxon>
    </lineage>
</organism>
<dbReference type="AlphaFoldDB" id="A0A1G7IT29"/>
<accession>A0A1G7IT29</accession>
<sequence>MPDRRDPDRQGILGAVDGALTMATAPAVETAANLLVDLDDARLRLRSVGGPVHIEIDRFREAVRIVRTEGATLERLDATLRAGGYTAAVYVGETRVALLGVGADPGRVSRWLGDGRTELLARGVVTAAVRHR</sequence>
<protein>
    <submittedName>
        <fullName evidence="1">Uncharacterized protein</fullName>
    </submittedName>
</protein>
<gene>
    <name evidence="1" type="ORF">SAMN05216218_10474</name>
</gene>
<dbReference type="STRING" id="660518.SAMN05216218_10474"/>
<dbReference type="RefSeq" id="WP_092689515.1">
    <property type="nucleotide sequence ID" value="NZ_FNBK01000004.1"/>
</dbReference>
<dbReference type="EMBL" id="FNBK01000004">
    <property type="protein sequence ID" value="SDF15827.1"/>
    <property type="molecule type" value="Genomic_DNA"/>
</dbReference>